<evidence type="ECO:0000256" key="1">
    <source>
        <dbReference type="SAM" id="MobiDB-lite"/>
    </source>
</evidence>
<feature type="region of interest" description="Disordered" evidence="1">
    <location>
        <begin position="86"/>
        <end position="112"/>
    </location>
</feature>
<proteinExistence type="predicted"/>
<feature type="compositionally biased region" description="Basic and acidic residues" evidence="1">
    <location>
        <begin position="98"/>
        <end position="112"/>
    </location>
</feature>
<keyword evidence="3" id="KW-1185">Reference proteome</keyword>
<evidence type="ECO:0000313" key="2">
    <source>
        <dbReference type="EMBL" id="KFL31901.1"/>
    </source>
</evidence>
<sequence>MTGPKPNRKWGRGKGGGYAICHEPWVREEEDPQLGVAIRGPREEEFGARLSDTTYMNSTKLVGNPGTDMSAMHFCKGAEKITNAAAPGRFGGQGLPEALEKKKASPEGRAKP</sequence>
<reference evidence="2 3" key="1">
    <citation type="submission" date="2014-08" db="EMBL/GenBank/DDBJ databases">
        <authorList>
            <person name="Hassan Y.I."/>
            <person name="Lepp D."/>
            <person name="Zhou T."/>
        </authorList>
    </citation>
    <scope>NUCLEOTIDE SEQUENCE [LARGE SCALE GENOMIC DNA]</scope>
    <source>
        <strain evidence="2 3">IFO13584</strain>
    </source>
</reference>
<organism evidence="2 3">
    <name type="scientific">Devosia riboflavina</name>
    <dbReference type="NCBI Taxonomy" id="46914"/>
    <lineage>
        <taxon>Bacteria</taxon>
        <taxon>Pseudomonadati</taxon>
        <taxon>Pseudomonadota</taxon>
        <taxon>Alphaproteobacteria</taxon>
        <taxon>Hyphomicrobiales</taxon>
        <taxon>Devosiaceae</taxon>
        <taxon>Devosia</taxon>
    </lineage>
</organism>
<dbReference type="EMBL" id="JQGC01000004">
    <property type="protein sequence ID" value="KFL31901.1"/>
    <property type="molecule type" value="Genomic_DNA"/>
</dbReference>
<comment type="caution">
    <text evidence="2">The sequence shown here is derived from an EMBL/GenBank/DDBJ whole genome shotgun (WGS) entry which is preliminary data.</text>
</comment>
<accession>A0A087M4U8</accession>
<name>A0A087M4U8_9HYPH</name>
<evidence type="ECO:0000313" key="3">
    <source>
        <dbReference type="Proteomes" id="UP000028981"/>
    </source>
</evidence>
<protein>
    <submittedName>
        <fullName evidence="2">Uncharacterized protein</fullName>
    </submittedName>
</protein>
<dbReference type="AlphaFoldDB" id="A0A087M4U8"/>
<dbReference type="Proteomes" id="UP000028981">
    <property type="component" value="Unassembled WGS sequence"/>
</dbReference>
<gene>
    <name evidence="2" type="ORF">JP75_05720</name>
</gene>